<evidence type="ECO:0008006" key="6">
    <source>
        <dbReference type="Google" id="ProtNLM"/>
    </source>
</evidence>
<evidence type="ECO:0000256" key="1">
    <source>
        <dbReference type="ARBA" id="ARBA00007626"/>
    </source>
</evidence>
<evidence type="ECO:0000313" key="4">
    <source>
        <dbReference type="EMBL" id="RYR31241.1"/>
    </source>
</evidence>
<evidence type="ECO:0000256" key="2">
    <source>
        <dbReference type="ARBA" id="ARBA00022737"/>
    </source>
</evidence>
<accession>A0A445AXU7</accession>
<feature type="repeat" description="PPR" evidence="3">
    <location>
        <begin position="508"/>
        <end position="542"/>
    </location>
</feature>
<feature type="repeat" description="PPR" evidence="3">
    <location>
        <begin position="141"/>
        <end position="175"/>
    </location>
</feature>
<evidence type="ECO:0000256" key="3">
    <source>
        <dbReference type="PROSITE-ProRule" id="PRU00708"/>
    </source>
</evidence>
<dbReference type="Gene3D" id="1.25.40.10">
    <property type="entry name" value="Tetratricopeptide repeat domain"/>
    <property type="match status" value="3"/>
</dbReference>
<name>A0A445AXU7_ARAHY</name>
<reference evidence="4 5" key="1">
    <citation type="submission" date="2019-01" db="EMBL/GenBank/DDBJ databases">
        <title>Sequencing of cultivated peanut Arachis hypogaea provides insights into genome evolution and oil improvement.</title>
        <authorList>
            <person name="Chen X."/>
        </authorList>
    </citation>
    <scope>NUCLEOTIDE SEQUENCE [LARGE SCALE GENOMIC DNA]</scope>
    <source>
        <strain evidence="5">cv. Fuhuasheng</strain>
        <tissue evidence="4">Leaves</tissue>
    </source>
</reference>
<keyword evidence="2" id="KW-0677">Repeat</keyword>
<comment type="similarity">
    <text evidence="1">Belongs to the PPR family. P subfamily.</text>
</comment>
<feature type="repeat" description="PPR" evidence="3">
    <location>
        <begin position="176"/>
        <end position="210"/>
    </location>
</feature>
<dbReference type="InterPro" id="IPR002885">
    <property type="entry name" value="PPR_rpt"/>
</dbReference>
<dbReference type="AlphaFoldDB" id="A0A445AXU7"/>
<dbReference type="Pfam" id="PF01535">
    <property type="entry name" value="PPR"/>
    <property type="match status" value="1"/>
</dbReference>
<keyword evidence="5" id="KW-1185">Reference proteome</keyword>
<organism evidence="4 5">
    <name type="scientific">Arachis hypogaea</name>
    <name type="common">Peanut</name>
    <dbReference type="NCBI Taxonomy" id="3818"/>
    <lineage>
        <taxon>Eukaryota</taxon>
        <taxon>Viridiplantae</taxon>
        <taxon>Streptophyta</taxon>
        <taxon>Embryophyta</taxon>
        <taxon>Tracheophyta</taxon>
        <taxon>Spermatophyta</taxon>
        <taxon>Magnoliopsida</taxon>
        <taxon>eudicotyledons</taxon>
        <taxon>Gunneridae</taxon>
        <taxon>Pentapetalae</taxon>
        <taxon>rosids</taxon>
        <taxon>fabids</taxon>
        <taxon>Fabales</taxon>
        <taxon>Fabaceae</taxon>
        <taxon>Papilionoideae</taxon>
        <taxon>50 kb inversion clade</taxon>
        <taxon>dalbergioids sensu lato</taxon>
        <taxon>Dalbergieae</taxon>
        <taxon>Pterocarpus clade</taxon>
        <taxon>Arachis</taxon>
    </lineage>
</organism>
<dbReference type="PANTHER" id="PTHR47932:SF47">
    <property type="entry name" value="PENTACOTRIPEPTIDE-REPEAT REGION OF PRORP DOMAIN-CONTAINING PROTEIN"/>
    <property type="match status" value="1"/>
</dbReference>
<proteinExistence type="inferred from homology"/>
<dbReference type="SUPFAM" id="SSF81901">
    <property type="entry name" value="HCP-like"/>
    <property type="match status" value="1"/>
</dbReference>
<evidence type="ECO:0000313" key="5">
    <source>
        <dbReference type="Proteomes" id="UP000289738"/>
    </source>
</evidence>
<dbReference type="InterPro" id="IPR011990">
    <property type="entry name" value="TPR-like_helical_dom_sf"/>
</dbReference>
<dbReference type="PANTHER" id="PTHR47932">
    <property type="entry name" value="ATPASE EXPRESSION PROTEIN 3"/>
    <property type="match status" value="1"/>
</dbReference>
<dbReference type="Pfam" id="PF13041">
    <property type="entry name" value="PPR_2"/>
    <property type="match status" value="5"/>
</dbReference>
<sequence length="553" mass="61820">MDEAGCVVAKMVDSGFSPDCFTYNTMINGYCIAGNLGEAFKMMDEMGRKGLKMDTFTLNTIVHKLCVEKLLKEAYELTVKAAKRGYILDEVTYGTLIMGYFKNDQTNNALKLWDEMKEKGIISSVAIDKLNELLDKGLATDEATCNIIIHGFCWEGAVEKAFLFYNRMVENSFKPDVITCNILLRGICKHGMFEKAFNLFKTWIIKGKPIDAVTYNTLISVLCKEGKLDEAFDLMTEMEKKKLGPDRYTYTAIIGALTHAGKIEKAKKFMSKLLETSPNMISEDTSQMLGSGDMDYLEQITNFLESGNETISRIRVKRTSSEAQLLKTVITILTSHPDPYSALKPLIQNLTLPTVLSVLSSTQLHRTNSATLLSLFHILRHSPHPSLSSSPEPLLAILPALLSSACTLLLNFISSDHPRHSLHQLPLRRPRLPHPLLDTSLSAYALSDHSDLAFQLFNKMKRLRIKANLLTCHSLLSSLVRRHPHSSHSIHLSKLVFNDSLKLGITPNTTTFNILIHGSCPDNNFNDALSLMNQMTDFACSPDNITYNTILDA</sequence>
<comment type="caution">
    <text evidence="4">The sequence shown here is derived from an EMBL/GenBank/DDBJ whole genome shotgun (WGS) entry which is preliminary data.</text>
</comment>
<dbReference type="Proteomes" id="UP000289738">
    <property type="component" value="Chromosome B01"/>
</dbReference>
<protein>
    <recommendedName>
        <fullName evidence="6">Pentatricopeptide repeat-containing protein</fullName>
    </recommendedName>
</protein>
<feature type="repeat" description="PPR" evidence="3">
    <location>
        <begin position="211"/>
        <end position="245"/>
    </location>
</feature>
<dbReference type="PROSITE" id="PS51375">
    <property type="entry name" value="PPR"/>
    <property type="match status" value="7"/>
</dbReference>
<feature type="repeat" description="PPR" evidence="3">
    <location>
        <begin position="246"/>
        <end position="280"/>
    </location>
</feature>
<dbReference type="EMBL" id="SDMP01000011">
    <property type="protein sequence ID" value="RYR31241.1"/>
    <property type="molecule type" value="Genomic_DNA"/>
</dbReference>
<feature type="repeat" description="PPR" evidence="3">
    <location>
        <begin position="19"/>
        <end position="53"/>
    </location>
</feature>
<dbReference type="NCBIfam" id="TIGR00756">
    <property type="entry name" value="PPR"/>
    <property type="match status" value="6"/>
</dbReference>
<feature type="repeat" description="PPR" evidence="3">
    <location>
        <begin position="89"/>
        <end position="123"/>
    </location>
</feature>
<gene>
    <name evidence="4" type="ORF">Ahy_B01g056033</name>
</gene>